<protein>
    <recommendedName>
        <fullName evidence="2">arginine--tRNA ligase</fullName>
        <ecNumber evidence="2">6.1.1.19</ecNumber>
    </recommendedName>
    <alternativeName>
        <fullName evidence="8">Arginyl-tRNA synthetase</fullName>
    </alternativeName>
</protein>
<reference evidence="12" key="1">
    <citation type="journal article" date="2023" name="Nat. Microbiol.">
        <title>Babesia duncani multi-omics identifies virulence factors and drug targets.</title>
        <authorList>
            <person name="Singh P."/>
            <person name="Lonardi S."/>
            <person name="Liang Q."/>
            <person name="Vydyam P."/>
            <person name="Khabirova E."/>
            <person name="Fang T."/>
            <person name="Gihaz S."/>
            <person name="Thekkiniath J."/>
            <person name="Munshi M."/>
            <person name="Abel S."/>
            <person name="Ciampossin L."/>
            <person name="Batugedara G."/>
            <person name="Gupta M."/>
            <person name="Lu X.M."/>
            <person name="Lenz T."/>
            <person name="Chakravarty S."/>
            <person name="Cornillot E."/>
            <person name="Hu Y."/>
            <person name="Ma W."/>
            <person name="Gonzalez L.M."/>
            <person name="Sanchez S."/>
            <person name="Estrada K."/>
            <person name="Sanchez-Flores A."/>
            <person name="Montero E."/>
            <person name="Harb O.S."/>
            <person name="Le Roch K.G."/>
            <person name="Mamoun C.B."/>
        </authorList>
    </citation>
    <scope>NUCLEOTIDE SEQUENCE</scope>
    <source>
        <strain evidence="12">WA1</strain>
    </source>
</reference>
<dbReference type="Gene3D" id="3.40.50.620">
    <property type="entry name" value="HUPs"/>
    <property type="match status" value="1"/>
</dbReference>
<dbReference type="Pfam" id="PF05746">
    <property type="entry name" value="DALR_1"/>
    <property type="match status" value="1"/>
</dbReference>
<evidence type="ECO:0000256" key="9">
    <source>
        <dbReference type="ARBA" id="ARBA00049339"/>
    </source>
</evidence>
<dbReference type="Gene3D" id="1.10.730.10">
    <property type="entry name" value="Isoleucyl-tRNA Synthetase, Domain 1"/>
    <property type="match status" value="1"/>
</dbReference>
<keyword evidence="4 10" id="KW-0547">Nucleotide-binding</keyword>
<dbReference type="SUPFAM" id="SSF52374">
    <property type="entry name" value="Nucleotidylyl transferase"/>
    <property type="match status" value="1"/>
</dbReference>
<dbReference type="KEGG" id="bdw:94335395"/>
<comment type="catalytic activity">
    <reaction evidence="9">
        <text>tRNA(Arg) + L-arginine + ATP = L-arginyl-tRNA(Arg) + AMP + diphosphate</text>
        <dbReference type="Rhea" id="RHEA:20301"/>
        <dbReference type="Rhea" id="RHEA-COMP:9658"/>
        <dbReference type="Rhea" id="RHEA-COMP:9673"/>
        <dbReference type="ChEBI" id="CHEBI:30616"/>
        <dbReference type="ChEBI" id="CHEBI:32682"/>
        <dbReference type="ChEBI" id="CHEBI:33019"/>
        <dbReference type="ChEBI" id="CHEBI:78442"/>
        <dbReference type="ChEBI" id="CHEBI:78513"/>
        <dbReference type="ChEBI" id="CHEBI:456215"/>
        <dbReference type="EC" id="6.1.1.19"/>
    </reaction>
</comment>
<evidence type="ECO:0000256" key="8">
    <source>
        <dbReference type="ARBA" id="ARBA00033033"/>
    </source>
</evidence>
<dbReference type="PROSITE" id="PS00178">
    <property type="entry name" value="AA_TRNA_LIGASE_I"/>
    <property type="match status" value="1"/>
</dbReference>
<dbReference type="InterPro" id="IPR009080">
    <property type="entry name" value="tRNAsynth_Ia_anticodon-bd"/>
</dbReference>
<name>A0AAD9PPA9_9APIC</name>
<evidence type="ECO:0000313" key="12">
    <source>
        <dbReference type="EMBL" id="KAK2198092.1"/>
    </source>
</evidence>
<organism evidence="12 13">
    <name type="scientific">Babesia duncani</name>
    <dbReference type="NCBI Taxonomy" id="323732"/>
    <lineage>
        <taxon>Eukaryota</taxon>
        <taxon>Sar</taxon>
        <taxon>Alveolata</taxon>
        <taxon>Apicomplexa</taxon>
        <taxon>Aconoidasida</taxon>
        <taxon>Piroplasmida</taxon>
        <taxon>Babesiidae</taxon>
        <taxon>Babesia</taxon>
    </lineage>
</organism>
<dbReference type="GO" id="GO:0006420">
    <property type="term" value="P:arginyl-tRNA aminoacylation"/>
    <property type="evidence" value="ECO:0007669"/>
    <property type="project" value="InterPro"/>
</dbReference>
<keyword evidence="7 10" id="KW-0030">Aminoacyl-tRNA synthetase</keyword>
<dbReference type="SUPFAM" id="SSF47323">
    <property type="entry name" value="Anticodon-binding domain of a subclass of class I aminoacyl-tRNA synthetases"/>
    <property type="match status" value="1"/>
</dbReference>
<dbReference type="GeneID" id="94335395"/>
<evidence type="ECO:0000256" key="3">
    <source>
        <dbReference type="ARBA" id="ARBA00022598"/>
    </source>
</evidence>
<dbReference type="InterPro" id="IPR035684">
    <property type="entry name" value="ArgRS_core"/>
</dbReference>
<dbReference type="InterPro" id="IPR001412">
    <property type="entry name" value="aa-tRNA-synth_I_CS"/>
</dbReference>
<accession>A0AAD9PPA9</accession>
<dbReference type="EMBL" id="JALLKP010000001">
    <property type="protein sequence ID" value="KAK2198092.1"/>
    <property type="molecule type" value="Genomic_DNA"/>
</dbReference>
<evidence type="ECO:0000256" key="7">
    <source>
        <dbReference type="ARBA" id="ARBA00023146"/>
    </source>
</evidence>
<keyword evidence="13" id="KW-1185">Reference proteome</keyword>
<dbReference type="RefSeq" id="XP_067804934.1">
    <property type="nucleotide sequence ID" value="XM_067946143.1"/>
</dbReference>
<dbReference type="Pfam" id="PF00750">
    <property type="entry name" value="tRNA-synt_1d"/>
    <property type="match status" value="2"/>
</dbReference>
<sequence length="590" mass="66330">MPWASQTPEQVAQRLAAEVCKEAPQISACVATSNGYVNLTLCDEYILSELERMYQDERLGIQQMSSQVVLVDYFGPNVGKELHMGHLRSAAIGASIANILAFCGCKVHRRNHLGDFGAHSGSIMRYMIEYDMPALEAVSGATDYDEELEQQRNKLGYSIWTNTDKYASDTIGQTGHYAAKSIVTSTIGKYYALANELLKRDADFSRRAKRETALLQRGSSTACNSWKFISITYQGHYRKLLEIFGLDKIKDMPESLYAKRTFQLIESLVQRGLAQRNEDGSVVIVDNDIVLMTRQGAATYVAVDLATLAHRMKQQTPHCIIYVTDDAQAVHFERLRQLSQSLKIGNACNIEHVGFGPVAMQDGKKMRSRSGETHHLMDVTLRVAEKVYETYKERTVDNGDVYNLAAPIHVHKVTVGSMIYAELSTRHHQRYTFSLERLLNQGGNSLLAILYAYVRALKIARAAKQRMPTSEANNCGPTQTMPTELIVTKDPTEKFTATTSVAFRNPAERRLALRLLSLEIVVLDSFRHRTPHRLCKYLHVLSKEFNRFYESSRVITPSGVHATSLLLTELMIKTVKLVLGLLNIPTVDRL</sequence>
<evidence type="ECO:0000256" key="10">
    <source>
        <dbReference type="RuleBase" id="RU363038"/>
    </source>
</evidence>
<evidence type="ECO:0000256" key="6">
    <source>
        <dbReference type="ARBA" id="ARBA00022917"/>
    </source>
</evidence>
<dbReference type="PANTHER" id="PTHR11956:SF5">
    <property type="entry name" value="ARGININE--TRNA LIGASE, CYTOPLASMIC"/>
    <property type="match status" value="1"/>
</dbReference>
<dbReference type="InterPro" id="IPR008909">
    <property type="entry name" value="DALR_anticod-bd"/>
</dbReference>
<dbReference type="EC" id="6.1.1.19" evidence="2"/>
<dbReference type="PANTHER" id="PTHR11956">
    <property type="entry name" value="ARGINYL-TRNA SYNTHETASE"/>
    <property type="match status" value="1"/>
</dbReference>
<proteinExistence type="inferred from homology"/>
<evidence type="ECO:0000313" key="13">
    <source>
        <dbReference type="Proteomes" id="UP001214638"/>
    </source>
</evidence>
<dbReference type="Proteomes" id="UP001214638">
    <property type="component" value="Unassembled WGS sequence"/>
</dbReference>
<keyword evidence="5 10" id="KW-0067">ATP-binding</keyword>
<dbReference type="GO" id="GO:0005524">
    <property type="term" value="F:ATP binding"/>
    <property type="evidence" value="ECO:0007669"/>
    <property type="project" value="UniProtKB-KW"/>
</dbReference>
<evidence type="ECO:0000256" key="5">
    <source>
        <dbReference type="ARBA" id="ARBA00022840"/>
    </source>
</evidence>
<comment type="caution">
    <text evidence="12">The sequence shown here is derived from an EMBL/GenBank/DDBJ whole genome shotgun (WGS) entry which is preliminary data.</text>
</comment>
<dbReference type="SMART" id="SM00836">
    <property type="entry name" value="DALR_1"/>
    <property type="match status" value="1"/>
</dbReference>
<keyword evidence="6 10" id="KW-0648">Protein biosynthesis</keyword>
<evidence type="ECO:0000256" key="1">
    <source>
        <dbReference type="ARBA" id="ARBA00005594"/>
    </source>
</evidence>
<keyword evidence="3 10" id="KW-0436">Ligase</keyword>
<dbReference type="InterPro" id="IPR014729">
    <property type="entry name" value="Rossmann-like_a/b/a_fold"/>
</dbReference>
<dbReference type="PRINTS" id="PR01038">
    <property type="entry name" value="TRNASYNTHARG"/>
</dbReference>
<dbReference type="GO" id="GO:0004814">
    <property type="term" value="F:arginine-tRNA ligase activity"/>
    <property type="evidence" value="ECO:0007669"/>
    <property type="project" value="UniProtKB-EC"/>
</dbReference>
<feature type="domain" description="DALR anticodon binding" evidence="11">
    <location>
        <begin position="449"/>
        <end position="590"/>
    </location>
</feature>
<gene>
    <name evidence="12" type="ORF">BdWA1_001097</name>
</gene>
<dbReference type="AlphaFoldDB" id="A0AAD9PPA9"/>
<evidence type="ECO:0000256" key="2">
    <source>
        <dbReference type="ARBA" id="ARBA00012837"/>
    </source>
</evidence>
<comment type="similarity">
    <text evidence="1 10">Belongs to the class-I aminoacyl-tRNA synthetase family.</text>
</comment>
<dbReference type="InterPro" id="IPR001278">
    <property type="entry name" value="Arg-tRNA-ligase"/>
</dbReference>
<evidence type="ECO:0000256" key="4">
    <source>
        <dbReference type="ARBA" id="ARBA00022741"/>
    </source>
</evidence>
<evidence type="ECO:0000259" key="11">
    <source>
        <dbReference type="SMART" id="SM00836"/>
    </source>
</evidence>